<comment type="subcellular location">
    <subcellularLocation>
        <location evidence="1">Cell membrane</location>
        <topology evidence="1">Multi-pass membrane protein</topology>
    </subcellularLocation>
</comment>
<evidence type="ECO:0000256" key="4">
    <source>
        <dbReference type="ARBA" id="ARBA00022840"/>
    </source>
</evidence>
<evidence type="ECO:0000256" key="1">
    <source>
        <dbReference type="ARBA" id="ARBA00004651"/>
    </source>
</evidence>
<dbReference type="GO" id="GO:0016887">
    <property type="term" value="F:ATP hydrolysis activity"/>
    <property type="evidence" value="ECO:0007669"/>
    <property type="project" value="InterPro"/>
</dbReference>
<dbReference type="InterPro" id="IPR011527">
    <property type="entry name" value="ABC1_TM_dom"/>
</dbReference>
<dbReference type="GO" id="GO:0140359">
    <property type="term" value="F:ABC-type transporter activity"/>
    <property type="evidence" value="ECO:0007669"/>
    <property type="project" value="InterPro"/>
</dbReference>
<dbReference type="InterPro" id="IPR003593">
    <property type="entry name" value="AAA+_ATPase"/>
</dbReference>
<evidence type="ECO:0000259" key="9">
    <source>
        <dbReference type="PROSITE" id="PS50929"/>
    </source>
</evidence>
<dbReference type="PROSITE" id="PS00211">
    <property type="entry name" value="ABC_TRANSPORTER_1"/>
    <property type="match status" value="1"/>
</dbReference>
<feature type="transmembrane region" description="Helical" evidence="7">
    <location>
        <begin position="50"/>
        <end position="72"/>
    </location>
</feature>
<dbReference type="SUPFAM" id="SSF90123">
    <property type="entry name" value="ABC transporter transmembrane region"/>
    <property type="match status" value="1"/>
</dbReference>
<evidence type="ECO:0000256" key="3">
    <source>
        <dbReference type="ARBA" id="ARBA00022741"/>
    </source>
</evidence>
<dbReference type="EMBL" id="QPJJ01000005">
    <property type="protein sequence ID" value="RCW71984.1"/>
    <property type="molecule type" value="Genomic_DNA"/>
</dbReference>
<feature type="transmembrane region" description="Helical" evidence="7">
    <location>
        <begin position="129"/>
        <end position="150"/>
    </location>
</feature>
<dbReference type="InterPro" id="IPR039421">
    <property type="entry name" value="Type_1_exporter"/>
</dbReference>
<organism evidence="10 11">
    <name type="scientific">Saliterribacillus persicus</name>
    <dbReference type="NCBI Taxonomy" id="930114"/>
    <lineage>
        <taxon>Bacteria</taxon>
        <taxon>Bacillati</taxon>
        <taxon>Bacillota</taxon>
        <taxon>Bacilli</taxon>
        <taxon>Bacillales</taxon>
        <taxon>Bacillaceae</taxon>
        <taxon>Saliterribacillus</taxon>
    </lineage>
</organism>
<dbReference type="Gene3D" id="3.40.50.300">
    <property type="entry name" value="P-loop containing nucleotide triphosphate hydrolases"/>
    <property type="match status" value="1"/>
</dbReference>
<dbReference type="SUPFAM" id="SSF52540">
    <property type="entry name" value="P-loop containing nucleoside triphosphate hydrolases"/>
    <property type="match status" value="1"/>
</dbReference>
<evidence type="ECO:0000256" key="2">
    <source>
        <dbReference type="ARBA" id="ARBA00022692"/>
    </source>
</evidence>
<dbReference type="PROSITE" id="PS50929">
    <property type="entry name" value="ABC_TM1F"/>
    <property type="match status" value="1"/>
</dbReference>
<feature type="domain" description="ABC transporter" evidence="8">
    <location>
        <begin position="337"/>
        <end position="565"/>
    </location>
</feature>
<evidence type="ECO:0000259" key="8">
    <source>
        <dbReference type="PROSITE" id="PS50893"/>
    </source>
</evidence>
<dbReference type="InterPro" id="IPR036640">
    <property type="entry name" value="ABC1_TM_sf"/>
</dbReference>
<reference evidence="10 11" key="1">
    <citation type="submission" date="2018-07" db="EMBL/GenBank/DDBJ databases">
        <title>Genomic Encyclopedia of Type Strains, Phase IV (KMG-IV): sequencing the most valuable type-strain genomes for metagenomic binning, comparative biology and taxonomic classification.</title>
        <authorList>
            <person name="Goeker M."/>
        </authorList>
    </citation>
    <scope>NUCLEOTIDE SEQUENCE [LARGE SCALE GENOMIC DNA]</scope>
    <source>
        <strain evidence="10 11">DSM 27696</strain>
    </source>
</reference>
<dbReference type="Proteomes" id="UP000252585">
    <property type="component" value="Unassembled WGS sequence"/>
</dbReference>
<feature type="transmembrane region" description="Helical" evidence="7">
    <location>
        <begin position="249"/>
        <end position="268"/>
    </location>
</feature>
<dbReference type="InterPro" id="IPR014223">
    <property type="entry name" value="ABC_CydC/D"/>
</dbReference>
<keyword evidence="3" id="KW-0547">Nucleotide-binding</keyword>
<dbReference type="PANTHER" id="PTHR24221">
    <property type="entry name" value="ATP-BINDING CASSETTE SUB-FAMILY B"/>
    <property type="match status" value="1"/>
</dbReference>
<accession>A0A368Y153</accession>
<keyword evidence="11" id="KW-1185">Reference proteome</keyword>
<keyword evidence="4 10" id="KW-0067">ATP-binding</keyword>
<dbReference type="GO" id="GO:0005524">
    <property type="term" value="F:ATP binding"/>
    <property type="evidence" value="ECO:0007669"/>
    <property type="project" value="UniProtKB-KW"/>
</dbReference>
<name>A0A368Y153_9BACI</name>
<comment type="caution">
    <text evidence="10">The sequence shown here is derived from an EMBL/GenBank/DDBJ whole genome shotgun (WGS) entry which is preliminary data.</text>
</comment>
<evidence type="ECO:0000256" key="6">
    <source>
        <dbReference type="ARBA" id="ARBA00023136"/>
    </source>
</evidence>
<sequence>MNALSFIKKYLIQEKKDMLLAILFGVIAGIASIGLFAASGYLIAKSAFAPPLYALVVLTSTVKLLGFTKAIAKYLERYTSHRATFSMLQRIRDAFFDRVENMIPKLFYKIRSGDLLTRVVTDVESLQDFFLRVLYPPIVFLFTFLATIFFTSFYSIWIALVLIFGMVISILGLPYLVYQKQKKIKDNVQKNRASLATSLIELFEGFRDIKIFQLIEKRESQLRFYSEEYEKEQERQNNHISMSQSIQTLFGFFIVWIVIGLGSYLVTIGEIDGIYLAMLVILTLILFEDTSSLASLPIYLENNKKAINRLNEITAPETEKNKDQNRISDWNKEELSLKCENVNYRYPNSSHRTLKNISTEIKSGEKIAIIGTSGSGKSTLLQLLLKLLNTDENTIYASNIKFNKINDEAWWEQASVVLQDNHFFYGTIRENLFADDTFTEVELQFVLKQVELHYFNLDELVHERGDNLSGGEKQRLAIARAMLKNGNIWFLDEPTSSIDQLTANRIMQRLFDQNKAATFIYVTHRLLGLENMDKIIVMDKGEIIEQGTPGELISKRGYYFEMKNIEASLIDA</sequence>
<evidence type="ECO:0000313" key="10">
    <source>
        <dbReference type="EMBL" id="RCW71984.1"/>
    </source>
</evidence>
<dbReference type="Gene3D" id="1.20.1560.10">
    <property type="entry name" value="ABC transporter type 1, transmembrane domain"/>
    <property type="match status" value="1"/>
</dbReference>
<dbReference type="Pfam" id="PF00664">
    <property type="entry name" value="ABC_membrane"/>
    <property type="match status" value="1"/>
</dbReference>
<dbReference type="InterPro" id="IPR027417">
    <property type="entry name" value="P-loop_NTPase"/>
</dbReference>
<keyword evidence="2 7" id="KW-0812">Transmembrane</keyword>
<dbReference type="CDD" id="cd18585">
    <property type="entry name" value="ABC_6TM_CydC"/>
    <property type="match status" value="1"/>
</dbReference>
<dbReference type="RefSeq" id="WP_114352535.1">
    <property type="nucleotide sequence ID" value="NZ_QPJJ01000005.1"/>
</dbReference>
<feature type="domain" description="ABC transmembrane type-1" evidence="9">
    <location>
        <begin position="19"/>
        <end position="302"/>
    </location>
</feature>
<feature type="transmembrane region" description="Helical" evidence="7">
    <location>
        <begin position="20"/>
        <end position="44"/>
    </location>
</feature>
<protein>
    <submittedName>
        <fullName evidence="10">ATP-binding cassette subfamily C protein CydC</fullName>
    </submittedName>
</protein>
<evidence type="ECO:0000256" key="7">
    <source>
        <dbReference type="SAM" id="Phobius"/>
    </source>
</evidence>
<keyword evidence="5 7" id="KW-1133">Transmembrane helix</keyword>
<dbReference type="InterPro" id="IPR003439">
    <property type="entry name" value="ABC_transporter-like_ATP-bd"/>
</dbReference>
<dbReference type="PROSITE" id="PS50893">
    <property type="entry name" value="ABC_TRANSPORTER_2"/>
    <property type="match status" value="1"/>
</dbReference>
<feature type="transmembrane region" description="Helical" evidence="7">
    <location>
        <begin position="156"/>
        <end position="178"/>
    </location>
</feature>
<dbReference type="GO" id="GO:0045454">
    <property type="term" value="P:cell redox homeostasis"/>
    <property type="evidence" value="ECO:0007669"/>
    <property type="project" value="InterPro"/>
</dbReference>
<evidence type="ECO:0000256" key="5">
    <source>
        <dbReference type="ARBA" id="ARBA00022989"/>
    </source>
</evidence>
<dbReference type="OrthoDB" id="9802264at2"/>
<dbReference type="SMART" id="SM00382">
    <property type="entry name" value="AAA"/>
    <property type="match status" value="1"/>
</dbReference>
<dbReference type="GO" id="GO:0034040">
    <property type="term" value="F:ATPase-coupled lipid transmembrane transporter activity"/>
    <property type="evidence" value="ECO:0007669"/>
    <property type="project" value="TreeGrafter"/>
</dbReference>
<gene>
    <name evidence="10" type="ORF">DFR57_105169</name>
</gene>
<dbReference type="InterPro" id="IPR017871">
    <property type="entry name" value="ABC_transporter-like_CS"/>
</dbReference>
<dbReference type="Pfam" id="PF00005">
    <property type="entry name" value="ABC_tran"/>
    <property type="match status" value="1"/>
</dbReference>
<dbReference type="GO" id="GO:0034775">
    <property type="term" value="P:glutathione transmembrane transport"/>
    <property type="evidence" value="ECO:0007669"/>
    <property type="project" value="InterPro"/>
</dbReference>
<dbReference type="GO" id="GO:0005886">
    <property type="term" value="C:plasma membrane"/>
    <property type="evidence" value="ECO:0007669"/>
    <property type="project" value="UniProtKB-SubCell"/>
</dbReference>
<evidence type="ECO:0000313" key="11">
    <source>
        <dbReference type="Proteomes" id="UP000252585"/>
    </source>
</evidence>
<proteinExistence type="predicted"/>
<dbReference type="AlphaFoldDB" id="A0A368Y153"/>
<keyword evidence="6 7" id="KW-0472">Membrane</keyword>
<dbReference type="NCBIfam" id="TIGR02868">
    <property type="entry name" value="CydC"/>
    <property type="match status" value="1"/>
</dbReference>
<dbReference type="PANTHER" id="PTHR24221:SF654">
    <property type="entry name" value="ATP-BINDING CASSETTE SUB-FAMILY B MEMBER 6"/>
    <property type="match status" value="1"/>
</dbReference>